<sequence>MNTGPQNLVRKEPNRAQLRSQLLNNDLGTIDLAQERPINQAAPSQYPMAPAYNNAYQPQQPQYGQPPFQPGRASYVQQGYQAADQRRPSLQSQSAGGKRSLQSNAISGLFKMRNGRSKAKDSDEEDDTFMTDGDSSILTFSDISSLRNNGGHKYGFGGAMDDTSPIIPTLITKGHEKMNNIEYRKHLAAQKKMTMNALSKQNKPMHQVPPQGGPRTMSLQHSYNPYNAQAPPRDNFNQGPPYARANSMMSGPPPQMRYPNARGTPPPPGAGAPRTMSLTTNRRNMANPQGGFRPQAAAFAARPTSPYIGGQPPMPYQGPRPSNMMVAPGGGYPIQDIKPAAPLPNENVTPHSSSSLVSSNSLASHRPSSQTPDSQNIDDPSTVSNLLSGSAQKLPRESPLKSEVNNTGKLNIIKLSDPQQALRDKEQFLQERERLIAEKEEELRVKEREAQEQKTRSATVEKQPPLNTYNTVSEQSPKFKLSRQRSDPQVTQPNSGRIGRRSQVQSMATFESSLSNDSPVKKKDDKTGLYMLDNATEGNAYFTASDLLNEEASRLHENLSDVTITRDETKPEKTASSSAGALNKGQDESEGKTAGMGKARKFFKRLSSSGAKSTNSVTNSRKSSMSSVRRVSSSESVIADRRASPEGKKSWSVKSDNTKRRSFHSLFSNSSIGLNSTEPLKPHTGLTNIEEKRGRDDADASKEQGVYQESAGPTSPVKPLRFDNANKRSDSNSEKSEDEADRTLEANSHDEENVGNEFVFDNSVSRPYKQTYSSESELEAASELNPKSKLRTISISGSQTSILNEQGTLMNEINLLSKELAESIARESRLEQQLAGKGKDSKENEALSITDFETELRKKSTKIVELIQQLNDERLRRYIAEEQIMLQEHGAKPSSVDLIHKIQIQNQQIVAKDEEISKLKEQLQRTQT</sequence>
<dbReference type="FunCoup" id="C5DI23">
    <property type="interactions" value="93"/>
</dbReference>
<feature type="region of interest" description="Disordered" evidence="1">
    <location>
        <begin position="557"/>
        <end position="762"/>
    </location>
</feature>
<dbReference type="Proteomes" id="UP000002036">
    <property type="component" value="Chromosome E"/>
</dbReference>
<feature type="compositionally biased region" description="Low complexity" evidence="1">
    <location>
        <begin position="616"/>
        <end position="637"/>
    </location>
</feature>
<feature type="region of interest" description="Disordered" evidence="1">
    <location>
        <begin position="303"/>
        <end position="422"/>
    </location>
</feature>
<dbReference type="OrthoDB" id="3993678at2759"/>
<evidence type="ECO:0000256" key="1">
    <source>
        <dbReference type="SAM" id="MobiDB-lite"/>
    </source>
</evidence>
<dbReference type="KEGG" id="lth:KLTH0E09108g"/>
<feature type="region of interest" description="Disordered" evidence="1">
    <location>
        <begin position="42"/>
        <end position="104"/>
    </location>
</feature>
<feature type="compositionally biased region" description="Polar residues" evidence="1">
    <location>
        <begin position="456"/>
        <end position="476"/>
    </location>
</feature>
<keyword evidence="3" id="KW-1185">Reference proteome</keyword>
<proteinExistence type="predicted"/>
<feature type="compositionally biased region" description="Polar residues" evidence="1">
    <location>
        <begin position="665"/>
        <end position="678"/>
    </location>
</feature>
<protein>
    <submittedName>
        <fullName evidence="2">KLTH0E09108p</fullName>
    </submittedName>
</protein>
<feature type="compositionally biased region" description="Polar residues" evidence="1">
    <location>
        <begin position="88"/>
        <end position="104"/>
    </location>
</feature>
<organism evidence="2 3">
    <name type="scientific">Lachancea thermotolerans (strain ATCC 56472 / CBS 6340 / NRRL Y-8284)</name>
    <name type="common">Yeast</name>
    <name type="synonym">Kluyveromyces thermotolerans</name>
    <dbReference type="NCBI Taxonomy" id="559295"/>
    <lineage>
        <taxon>Eukaryota</taxon>
        <taxon>Fungi</taxon>
        <taxon>Dikarya</taxon>
        <taxon>Ascomycota</taxon>
        <taxon>Saccharomycotina</taxon>
        <taxon>Saccharomycetes</taxon>
        <taxon>Saccharomycetales</taxon>
        <taxon>Saccharomycetaceae</taxon>
        <taxon>Lachancea</taxon>
    </lineage>
</organism>
<feature type="compositionally biased region" description="Polar residues" evidence="1">
    <location>
        <begin position="606"/>
        <end position="615"/>
    </location>
</feature>
<feature type="compositionally biased region" description="Basic and acidic residues" evidence="1">
    <location>
        <begin position="557"/>
        <end position="573"/>
    </location>
</feature>
<feature type="compositionally biased region" description="Polar residues" evidence="1">
    <location>
        <begin position="502"/>
        <end position="518"/>
    </location>
</feature>
<name>C5DI23_LACTC</name>
<accession>C5DI23</accession>
<dbReference type="RefSeq" id="XP_002553871.1">
    <property type="nucleotide sequence ID" value="XM_002553825.1"/>
</dbReference>
<dbReference type="eggNOG" id="ENOG502S6M4">
    <property type="taxonomic scope" value="Eukaryota"/>
</dbReference>
<feature type="region of interest" description="Disordered" evidence="1">
    <location>
        <begin position="227"/>
        <end position="277"/>
    </location>
</feature>
<feature type="compositionally biased region" description="Basic and acidic residues" evidence="1">
    <location>
        <begin position="638"/>
        <end position="649"/>
    </location>
</feature>
<dbReference type="InParanoid" id="C5DI23"/>
<reference evidence="2 3" key="1">
    <citation type="journal article" date="2009" name="Genome Res.">
        <title>Comparative genomics of protoploid Saccharomycetaceae.</title>
        <authorList>
            <consortium name="The Genolevures Consortium"/>
            <person name="Souciet J.-L."/>
            <person name="Dujon B."/>
            <person name="Gaillardin C."/>
            <person name="Johnston M."/>
            <person name="Baret P.V."/>
            <person name="Cliften P."/>
            <person name="Sherman D.J."/>
            <person name="Weissenbach J."/>
            <person name="Westhof E."/>
            <person name="Wincker P."/>
            <person name="Jubin C."/>
            <person name="Poulain J."/>
            <person name="Barbe V."/>
            <person name="Segurens B."/>
            <person name="Artiguenave F."/>
            <person name="Anthouard V."/>
            <person name="Vacherie B."/>
            <person name="Val M.-E."/>
            <person name="Fulton R.S."/>
            <person name="Minx P."/>
            <person name="Wilson R."/>
            <person name="Durrens P."/>
            <person name="Jean G."/>
            <person name="Marck C."/>
            <person name="Martin T."/>
            <person name="Nikolski M."/>
            <person name="Rolland T."/>
            <person name="Seret M.-L."/>
            <person name="Casaregola S."/>
            <person name="Despons L."/>
            <person name="Fairhead C."/>
            <person name="Fischer G."/>
            <person name="Lafontaine I."/>
            <person name="Leh V."/>
            <person name="Lemaire M."/>
            <person name="de Montigny J."/>
            <person name="Neuveglise C."/>
            <person name="Thierry A."/>
            <person name="Blanc-Lenfle I."/>
            <person name="Bleykasten C."/>
            <person name="Diffels J."/>
            <person name="Fritsch E."/>
            <person name="Frangeul L."/>
            <person name="Goeffon A."/>
            <person name="Jauniaux N."/>
            <person name="Kachouri-Lafond R."/>
            <person name="Payen C."/>
            <person name="Potier S."/>
            <person name="Pribylova L."/>
            <person name="Ozanne C."/>
            <person name="Richard G.-F."/>
            <person name="Sacerdot C."/>
            <person name="Straub M.-L."/>
            <person name="Talla E."/>
        </authorList>
    </citation>
    <scope>NUCLEOTIDE SEQUENCE [LARGE SCALE GENOMIC DNA]</scope>
    <source>
        <strain evidence="3">ATCC 56472 / CBS 6340 / NRRL Y-8284</strain>
    </source>
</reference>
<evidence type="ECO:0000313" key="3">
    <source>
        <dbReference type="Proteomes" id="UP000002036"/>
    </source>
</evidence>
<gene>
    <name evidence="2" type="ordered locus">KLTH0E09108g</name>
</gene>
<dbReference type="OMA" id="MQNQGMM"/>
<feature type="compositionally biased region" description="Basic and acidic residues" evidence="1">
    <location>
        <begin position="689"/>
        <end position="702"/>
    </location>
</feature>
<feature type="region of interest" description="Disordered" evidence="1">
    <location>
        <begin position="438"/>
        <end position="525"/>
    </location>
</feature>
<feature type="compositionally biased region" description="Polar residues" evidence="1">
    <location>
        <begin position="366"/>
        <end position="391"/>
    </location>
</feature>
<feature type="compositionally biased region" description="Low complexity" evidence="1">
    <location>
        <begin position="352"/>
        <end position="364"/>
    </location>
</feature>
<feature type="compositionally biased region" description="Basic and acidic residues" evidence="1">
    <location>
        <begin position="720"/>
        <end position="752"/>
    </location>
</feature>
<evidence type="ECO:0000313" key="2">
    <source>
        <dbReference type="EMBL" id="CAR23434.1"/>
    </source>
</evidence>
<dbReference type="AlphaFoldDB" id="C5DI23"/>
<dbReference type="HOGENOM" id="CLU_312205_0_0_1"/>
<feature type="compositionally biased region" description="Low complexity" evidence="1">
    <location>
        <begin position="49"/>
        <end position="66"/>
    </location>
</feature>
<feature type="compositionally biased region" description="Basic and acidic residues" evidence="1">
    <location>
        <begin position="438"/>
        <end position="455"/>
    </location>
</feature>
<dbReference type="EMBL" id="CU928169">
    <property type="protein sequence ID" value="CAR23434.1"/>
    <property type="molecule type" value="Genomic_DNA"/>
</dbReference>
<dbReference type="GeneID" id="8292034"/>